<comment type="caution">
    <text evidence="2">The sequence shown here is derived from an EMBL/GenBank/DDBJ whole genome shotgun (WGS) entry which is preliminary data.</text>
</comment>
<feature type="transmembrane region" description="Helical" evidence="1">
    <location>
        <begin position="104"/>
        <end position="128"/>
    </location>
</feature>
<feature type="transmembrane region" description="Helical" evidence="1">
    <location>
        <begin position="12"/>
        <end position="33"/>
    </location>
</feature>
<sequence>MSPLKMYIRSVLVVFAAFELVLGVWMSFLPASFYAMPTLDWTPPYSEHLLRDLGGMKLGMALILAVAAITFDHLLTKVALLAYLAFALTHLIFHAGHLHWQSPGWSITLLTIMTVSVLAPLTALLATLTPTPKKPRSAN</sequence>
<proteinExistence type="predicted"/>
<dbReference type="Proteomes" id="UP000534306">
    <property type="component" value="Unassembled WGS sequence"/>
</dbReference>
<protein>
    <recommendedName>
        <fullName evidence="4">DoxX-like protein</fullName>
    </recommendedName>
</protein>
<keyword evidence="1" id="KW-0472">Membrane</keyword>
<evidence type="ECO:0000313" key="3">
    <source>
        <dbReference type="Proteomes" id="UP000534306"/>
    </source>
</evidence>
<keyword evidence="1" id="KW-0812">Transmembrane</keyword>
<dbReference type="RefSeq" id="WP_171674544.1">
    <property type="nucleotide sequence ID" value="NZ_JABJRC010000003.1"/>
</dbReference>
<evidence type="ECO:0000313" key="2">
    <source>
        <dbReference type="EMBL" id="NOL42093.1"/>
    </source>
</evidence>
<dbReference type="EMBL" id="JABJRC010000003">
    <property type="protein sequence ID" value="NOL42093.1"/>
    <property type="molecule type" value="Genomic_DNA"/>
</dbReference>
<organism evidence="2 3">
    <name type="scientific">Kribbella sandramycini</name>
    <dbReference type="NCBI Taxonomy" id="60450"/>
    <lineage>
        <taxon>Bacteria</taxon>
        <taxon>Bacillati</taxon>
        <taxon>Actinomycetota</taxon>
        <taxon>Actinomycetes</taxon>
        <taxon>Propionibacteriales</taxon>
        <taxon>Kribbellaceae</taxon>
        <taxon>Kribbella</taxon>
    </lineage>
</organism>
<gene>
    <name evidence="2" type="ORF">HPO96_17745</name>
</gene>
<feature type="transmembrane region" description="Helical" evidence="1">
    <location>
        <begin position="78"/>
        <end position="98"/>
    </location>
</feature>
<keyword evidence="3" id="KW-1185">Reference proteome</keyword>
<feature type="transmembrane region" description="Helical" evidence="1">
    <location>
        <begin position="53"/>
        <end position="71"/>
    </location>
</feature>
<accession>A0A7Y4P0P0</accession>
<evidence type="ECO:0008006" key="4">
    <source>
        <dbReference type="Google" id="ProtNLM"/>
    </source>
</evidence>
<keyword evidence="1" id="KW-1133">Transmembrane helix</keyword>
<name>A0A7Y4P0P0_9ACTN</name>
<evidence type="ECO:0000256" key="1">
    <source>
        <dbReference type="SAM" id="Phobius"/>
    </source>
</evidence>
<dbReference type="AlphaFoldDB" id="A0A7Y4P0P0"/>
<reference evidence="2 3" key="1">
    <citation type="submission" date="2020-05" db="EMBL/GenBank/DDBJ databases">
        <title>Genome sequence of Kribbella sandramycini ATCC 39419.</title>
        <authorList>
            <person name="Maclea K.S."/>
            <person name="Fair J.L."/>
        </authorList>
    </citation>
    <scope>NUCLEOTIDE SEQUENCE [LARGE SCALE GENOMIC DNA]</scope>
    <source>
        <strain evidence="2 3">ATCC 39419</strain>
    </source>
</reference>